<dbReference type="Proteomes" id="UP001467690">
    <property type="component" value="Unassembled WGS sequence"/>
</dbReference>
<protein>
    <submittedName>
        <fullName evidence="2">DUF2065 domain-containing protein</fullName>
    </submittedName>
</protein>
<reference evidence="2 3" key="1">
    <citation type="submission" date="2024-06" db="EMBL/GenBank/DDBJ databases">
        <authorList>
            <person name="Chen R.Y."/>
        </authorList>
    </citation>
    <scope>NUCLEOTIDE SEQUENCE [LARGE SCALE GENOMIC DNA]</scope>
    <source>
        <strain evidence="2 3">D2</strain>
    </source>
</reference>
<feature type="transmembrane region" description="Helical" evidence="1">
    <location>
        <begin position="44"/>
        <end position="59"/>
    </location>
</feature>
<comment type="caution">
    <text evidence="2">The sequence shown here is derived from an EMBL/GenBank/DDBJ whole genome shotgun (WGS) entry which is preliminary data.</text>
</comment>
<dbReference type="PANTHER" id="PTHR38602:SF1">
    <property type="entry name" value="INNER MEMBRANE PROTEIN"/>
    <property type="match status" value="1"/>
</dbReference>
<keyword evidence="3" id="KW-1185">Reference proteome</keyword>
<dbReference type="RefSeq" id="WP_350402919.1">
    <property type="nucleotide sequence ID" value="NZ_JBELOE010000270.1"/>
</dbReference>
<sequence length="60" mass="6835">MDIDWLKLIALFLILEGIGPFLFPNKWKRYLIQMATLPANQLRVIGGGLLLVGTIILWLN</sequence>
<dbReference type="Pfam" id="PF09838">
    <property type="entry name" value="DUF2065"/>
    <property type="match status" value="1"/>
</dbReference>
<evidence type="ECO:0000313" key="2">
    <source>
        <dbReference type="EMBL" id="MER2493831.1"/>
    </source>
</evidence>
<keyword evidence="1" id="KW-1133">Transmembrane helix</keyword>
<keyword evidence="1" id="KW-0472">Membrane</keyword>
<feature type="transmembrane region" description="Helical" evidence="1">
    <location>
        <begin position="6"/>
        <end position="23"/>
    </location>
</feature>
<gene>
    <name evidence="2" type="ORF">ABS311_18300</name>
</gene>
<dbReference type="EMBL" id="JBELOE010000270">
    <property type="protein sequence ID" value="MER2493831.1"/>
    <property type="molecule type" value="Genomic_DNA"/>
</dbReference>
<evidence type="ECO:0000313" key="3">
    <source>
        <dbReference type="Proteomes" id="UP001467690"/>
    </source>
</evidence>
<organism evidence="2 3">
    <name type="scientific">Catenovulum sediminis</name>
    <dbReference type="NCBI Taxonomy" id="1740262"/>
    <lineage>
        <taxon>Bacteria</taxon>
        <taxon>Pseudomonadati</taxon>
        <taxon>Pseudomonadota</taxon>
        <taxon>Gammaproteobacteria</taxon>
        <taxon>Alteromonadales</taxon>
        <taxon>Alteromonadaceae</taxon>
        <taxon>Catenovulum</taxon>
    </lineage>
</organism>
<dbReference type="PANTHER" id="PTHR38602">
    <property type="entry name" value="INNER MEMBRANE PROTEIN-RELATED"/>
    <property type="match status" value="1"/>
</dbReference>
<proteinExistence type="predicted"/>
<evidence type="ECO:0000256" key="1">
    <source>
        <dbReference type="SAM" id="Phobius"/>
    </source>
</evidence>
<name>A0ABV1RLM6_9ALTE</name>
<dbReference type="InterPro" id="IPR019201">
    <property type="entry name" value="DUF2065"/>
</dbReference>
<accession>A0ABV1RLM6</accession>
<keyword evidence="1" id="KW-0812">Transmembrane</keyword>